<dbReference type="PANTHER" id="PTHR11705">
    <property type="entry name" value="PROTEASE FAMILY M14 CARBOXYPEPTIDASE A,B"/>
    <property type="match status" value="1"/>
</dbReference>
<comment type="cofactor">
    <cofactor evidence="1">
        <name>Zn(2+)</name>
        <dbReference type="ChEBI" id="CHEBI:29105"/>
    </cofactor>
</comment>
<dbReference type="SUPFAM" id="SSF53187">
    <property type="entry name" value="Zn-dependent exopeptidases"/>
    <property type="match status" value="1"/>
</dbReference>
<dbReference type="Proteomes" id="UP000320390">
    <property type="component" value="Chromosome"/>
</dbReference>
<keyword evidence="7 16" id="KW-0378">Hydrolase</keyword>
<keyword evidence="8" id="KW-0862">Zinc</keyword>
<keyword evidence="3 16" id="KW-0121">Carboxypeptidase</keyword>
<reference evidence="16 17" key="1">
    <citation type="submission" date="2019-02" db="EMBL/GenBank/DDBJ databases">
        <title>Deep-cultivation of Planctomycetes and their phenomic and genomic characterization uncovers novel biology.</title>
        <authorList>
            <person name="Wiegand S."/>
            <person name="Jogler M."/>
            <person name="Boedeker C."/>
            <person name="Pinto D."/>
            <person name="Vollmers J."/>
            <person name="Rivas-Marin E."/>
            <person name="Kohn T."/>
            <person name="Peeters S.H."/>
            <person name="Heuer A."/>
            <person name="Rast P."/>
            <person name="Oberbeckmann S."/>
            <person name="Bunk B."/>
            <person name="Jeske O."/>
            <person name="Meyerdierks A."/>
            <person name="Storesund J.E."/>
            <person name="Kallscheuer N."/>
            <person name="Luecker S."/>
            <person name="Lage O.M."/>
            <person name="Pohl T."/>
            <person name="Merkel B.J."/>
            <person name="Hornburger P."/>
            <person name="Mueller R.-W."/>
            <person name="Bruemmer F."/>
            <person name="Labrenz M."/>
            <person name="Spormann A.M."/>
            <person name="Op den Camp H."/>
            <person name="Overmann J."/>
            <person name="Amann R."/>
            <person name="Jetten M.S.M."/>
            <person name="Mascher T."/>
            <person name="Medema M.H."/>
            <person name="Devos D.P."/>
            <person name="Kaster A.-K."/>
            <person name="Ovreas L."/>
            <person name="Rohde M."/>
            <person name="Galperin M.Y."/>
            <person name="Jogler C."/>
        </authorList>
    </citation>
    <scope>NUCLEOTIDE SEQUENCE [LARGE SCALE GENOMIC DNA]</scope>
    <source>
        <strain evidence="16 17">Poly30</strain>
    </source>
</reference>
<comment type="catalytic activity">
    <reaction evidence="10">
        <text>Releases a C-terminal residue, which may be hydrophobic or positively charged.</text>
        <dbReference type="EC" id="3.4.17.18"/>
    </reaction>
</comment>
<dbReference type="InterPro" id="IPR033810">
    <property type="entry name" value="Carboxypeptidase_T"/>
</dbReference>
<sequence>MLLPLLLLMAIQTPDASVPAIFGDPGRPSPDGPLPEKHAHEAVHLVSITGAPLELLKLARLDLDTLALKLDEGEVKVLARDHEIEAVRDLGLTATVEIEDLSAFYARRLTADESGAGAARSRAAGGPYGQWLSPEFGQGSMGGYYTYAEIVSVLDQMAAAYPALVAPKVSIGTSLEGRPLWMVKLSDNPTVDESEPEMRLDALHHSREPQGMQATLYFLSYLLEGYGTDPVATYLLNEREIYVVPCVNPDGYEYNRSQAPGGGGLWRKNRRDNGGSFGVDLNRNYSFQWGGAGSSGTASSETYRGPSPGSEPETQAMMQFISSRSFATALSVHTYSNVWLSSWGYVAQYPPDWPEMQEIGDLASADNGYTHGPVSIVLYLADGGTVDYDYGVNGTYSWTPEIGSSADGFWPARNRILPLAEENLTGFASTALAAGTWLRPLGLVAIDEGDMDGTFEPGEDVVIDAFVRNSGRADSGPAQVTMVVNSPFATVTDGNSIVSAASFSTGQNTAPLRLVIDPAAPMGAVLPIVVTVTEGGRSFELSAEIALGVRTLAAFDFESGGAQGWAVGAPNDATTGEWIMDDPNGTAAQPENDHTPDPGSRCWFTGQATVGASSGVNDVDGGSTTLVSPTFDLSGTQSASLRYARWYSNSTGSAPGADVFQVDLSDDGGASWVAADVVGPAGAGTSGGWIEAEVDIAQYVSLTSNVRARFIASDLGAGSIVEAAIDDVEIVVVDMPTCPQPVNYCPLTPNQWATGATIAATGSTDVTQNALTLTVSNANPSGFGLFFYGQGRAMNPVGNGNICIAGAFARLPAVMTDGTGFGSYTLDFTSLPVPILNGETWNFQYWLRDVGGAGFNFSNGLEIEFCQP</sequence>
<dbReference type="PRINTS" id="PR00765">
    <property type="entry name" value="CRBOXYPTASEA"/>
</dbReference>
<evidence type="ECO:0000256" key="7">
    <source>
        <dbReference type="ARBA" id="ARBA00022801"/>
    </source>
</evidence>
<accession>A0A518EMG4</accession>
<keyword evidence="6" id="KW-0732">Signal</keyword>
<comment type="similarity">
    <text evidence="2 12">Belongs to the peptidase M14 family.</text>
</comment>
<dbReference type="SUPFAM" id="SSF49899">
    <property type="entry name" value="Concanavalin A-like lectins/glucanases"/>
    <property type="match status" value="1"/>
</dbReference>
<dbReference type="InterPro" id="IPR013320">
    <property type="entry name" value="ConA-like_dom_sf"/>
</dbReference>
<dbReference type="InterPro" id="IPR000834">
    <property type="entry name" value="Peptidase_M14"/>
</dbReference>
<keyword evidence="5" id="KW-0479">Metal-binding</keyword>
<keyword evidence="17" id="KW-1185">Reference proteome</keyword>
<evidence type="ECO:0000256" key="11">
    <source>
        <dbReference type="ARBA" id="ARBA00066554"/>
    </source>
</evidence>
<evidence type="ECO:0000256" key="2">
    <source>
        <dbReference type="ARBA" id="ARBA00005988"/>
    </source>
</evidence>
<feature type="region of interest" description="Disordered" evidence="13">
    <location>
        <begin position="291"/>
        <end position="313"/>
    </location>
</feature>
<evidence type="ECO:0000256" key="12">
    <source>
        <dbReference type="PROSITE-ProRule" id="PRU01379"/>
    </source>
</evidence>
<dbReference type="GO" id="GO:0008270">
    <property type="term" value="F:zinc ion binding"/>
    <property type="evidence" value="ECO:0007669"/>
    <property type="project" value="InterPro"/>
</dbReference>
<dbReference type="InterPro" id="IPR000998">
    <property type="entry name" value="MAM_dom"/>
</dbReference>
<dbReference type="GO" id="GO:0004181">
    <property type="term" value="F:metallocarboxypeptidase activity"/>
    <property type="evidence" value="ECO:0007669"/>
    <property type="project" value="InterPro"/>
</dbReference>
<dbReference type="PROSITE" id="PS50060">
    <property type="entry name" value="MAM_2"/>
    <property type="match status" value="1"/>
</dbReference>
<protein>
    <recommendedName>
        <fullName evidence="11">carboxypeptidase T</fullName>
        <ecNumber evidence="11">3.4.17.18</ecNumber>
    </recommendedName>
</protein>
<dbReference type="EC" id="3.4.17.18" evidence="11"/>
<gene>
    <name evidence="16" type="primary">cpt</name>
    <name evidence="16" type="ORF">Poly30_07750</name>
</gene>
<evidence type="ECO:0000256" key="1">
    <source>
        <dbReference type="ARBA" id="ARBA00001947"/>
    </source>
</evidence>
<dbReference type="FunFam" id="3.40.630.10:FF:000084">
    <property type="entry name" value="Carboxypeptidase B2"/>
    <property type="match status" value="1"/>
</dbReference>
<proteinExistence type="inferred from homology"/>
<name>A0A518EMG4_9BACT</name>
<evidence type="ECO:0000256" key="8">
    <source>
        <dbReference type="ARBA" id="ARBA00022833"/>
    </source>
</evidence>
<evidence type="ECO:0000256" key="6">
    <source>
        <dbReference type="ARBA" id="ARBA00022729"/>
    </source>
</evidence>
<dbReference type="RefSeq" id="WP_145194694.1">
    <property type="nucleotide sequence ID" value="NZ_CP036434.1"/>
</dbReference>
<evidence type="ECO:0000256" key="3">
    <source>
        <dbReference type="ARBA" id="ARBA00022645"/>
    </source>
</evidence>
<dbReference type="Gene3D" id="2.60.120.200">
    <property type="match status" value="1"/>
</dbReference>
<dbReference type="PANTHER" id="PTHR11705:SF143">
    <property type="entry name" value="SLL0236 PROTEIN"/>
    <property type="match status" value="1"/>
</dbReference>
<keyword evidence="9" id="KW-0482">Metalloprotease</keyword>
<dbReference type="GO" id="GO:0005615">
    <property type="term" value="C:extracellular space"/>
    <property type="evidence" value="ECO:0007669"/>
    <property type="project" value="TreeGrafter"/>
</dbReference>
<keyword evidence="4" id="KW-0645">Protease</keyword>
<evidence type="ECO:0000256" key="9">
    <source>
        <dbReference type="ARBA" id="ARBA00023049"/>
    </source>
</evidence>
<dbReference type="OrthoDB" id="221064at2"/>
<dbReference type="AlphaFoldDB" id="A0A518EMG4"/>
<dbReference type="GO" id="GO:0006508">
    <property type="term" value="P:proteolysis"/>
    <property type="evidence" value="ECO:0007669"/>
    <property type="project" value="UniProtKB-KW"/>
</dbReference>
<organism evidence="16 17">
    <name type="scientific">Saltatorellus ferox</name>
    <dbReference type="NCBI Taxonomy" id="2528018"/>
    <lineage>
        <taxon>Bacteria</taxon>
        <taxon>Pseudomonadati</taxon>
        <taxon>Planctomycetota</taxon>
        <taxon>Planctomycetia</taxon>
        <taxon>Planctomycetia incertae sedis</taxon>
        <taxon>Saltatorellus</taxon>
    </lineage>
</organism>
<dbReference type="EMBL" id="CP036434">
    <property type="protein sequence ID" value="QDV05279.1"/>
    <property type="molecule type" value="Genomic_DNA"/>
</dbReference>
<evidence type="ECO:0000256" key="10">
    <source>
        <dbReference type="ARBA" id="ARBA00050859"/>
    </source>
</evidence>
<dbReference type="Pfam" id="PF00246">
    <property type="entry name" value="Peptidase_M14"/>
    <property type="match status" value="1"/>
</dbReference>
<feature type="active site" description="Proton donor/acceptor" evidence="12">
    <location>
        <position position="401"/>
    </location>
</feature>
<dbReference type="PROSITE" id="PS52035">
    <property type="entry name" value="PEPTIDASE_M14"/>
    <property type="match status" value="1"/>
</dbReference>
<evidence type="ECO:0000256" key="5">
    <source>
        <dbReference type="ARBA" id="ARBA00022723"/>
    </source>
</evidence>
<dbReference type="SMART" id="SM00631">
    <property type="entry name" value="Zn_pept"/>
    <property type="match status" value="1"/>
</dbReference>
<evidence type="ECO:0000313" key="16">
    <source>
        <dbReference type="EMBL" id="QDV05279.1"/>
    </source>
</evidence>
<evidence type="ECO:0000313" key="17">
    <source>
        <dbReference type="Proteomes" id="UP000320390"/>
    </source>
</evidence>
<dbReference type="Gene3D" id="3.40.630.10">
    <property type="entry name" value="Zn peptidases"/>
    <property type="match status" value="1"/>
</dbReference>
<dbReference type="GO" id="GO:0016020">
    <property type="term" value="C:membrane"/>
    <property type="evidence" value="ECO:0007669"/>
    <property type="project" value="InterPro"/>
</dbReference>
<evidence type="ECO:0000256" key="4">
    <source>
        <dbReference type="ARBA" id="ARBA00022670"/>
    </source>
</evidence>
<evidence type="ECO:0000256" key="13">
    <source>
        <dbReference type="SAM" id="MobiDB-lite"/>
    </source>
</evidence>
<feature type="domain" description="Peptidase M14" evidence="15">
    <location>
        <begin position="143"/>
        <end position="434"/>
    </location>
</feature>
<feature type="domain" description="MAM" evidence="14">
    <location>
        <begin position="553"/>
        <end position="740"/>
    </location>
</feature>
<evidence type="ECO:0000259" key="14">
    <source>
        <dbReference type="PROSITE" id="PS50060"/>
    </source>
</evidence>
<dbReference type="CDD" id="cd03859">
    <property type="entry name" value="M14_CPT"/>
    <property type="match status" value="1"/>
</dbReference>
<evidence type="ECO:0000259" key="15">
    <source>
        <dbReference type="PROSITE" id="PS52035"/>
    </source>
</evidence>